<proteinExistence type="predicted"/>
<evidence type="ECO:0000313" key="3">
    <source>
        <dbReference type="Proteomes" id="UP000199492"/>
    </source>
</evidence>
<reference evidence="3" key="1">
    <citation type="submission" date="2016-10" db="EMBL/GenBank/DDBJ databases">
        <authorList>
            <person name="Varghese N."/>
            <person name="Submissions S."/>
        </authorList>
    </citation>
    <scope>NUCLEOTIDE SEQUENCE [LARGE SCALE GENOMIC DNA]</scope>
    <source>
        <strain evidence="3">DSM 15363</strain>
    </source>
</reference>
<dbReference type="EMBL" id="FNCZ01000009">
    <property type="protein sequence ID" value="SDI28645.1"/>
    <property type="molecule type" value="Genomic_DNA"/>
</dbReference>
<accession>A0A1G8JBM7</accession>
<gene>
    <name evidence="2" type="ORF">SAMN04489796_10939</name>
</gene>
<feature type="domain" description="DUF302" evidence="1">
    <location>
        <begin position="30"/>
        <end position="58"/>
    </location>
</feature>
<evidence type="ECO:0000259" key="1">
    <source>
        <dbReference type="Pfam" id="PF03625"/>
    </source>
</evidence>
<sequence length="60" mass="6865">MKTVKGKFETTETMVSALLKEERVGVLTEIDIQITLKEKLNKNFRKHKILGACDPPFAFK</sequence>
<dbReference type="SUPFAM" id="SSF103247">
    <property type="entry name" value="TT1751-like"/>
    <property type="match status" value="1"/>
</dbReference>
<dbReference type="Pfam" id="PF03625">
    <property type="entry name" value="DUF302"/>
    <property type="match status" value="1"/>
</dbReference>
<evidence type="ECO:0000313" key="2">
    <source>
        <dbReference type="EMBL" id="SDI28645.1"/>
    </source>
</evidence>
<dbReference type="RefSeq" id="WP_317041779.1">
    <property type="nucleotide sequence ID" value="NZ_FNCZ01000009.1"/>
</dbReference>
<name>A0A1G8JBM7_9FLAO</name>
<dbReference type="InterPro" id="IPR005180">
    <property type="entry name" value="DUF302"/>
</dbReference>
<keyword evidence="3" id="KW-1185">Reference proteome</keyword>
<organism evidence="2 3">
    <name type="scientific">Winogradskyella thalassocola</name>
    <dbReference type="NCBI Taxonomy" id="262004"/>
    <lineage>
        <taxon>Bacteria</taxon>
        <taxon>Pseudomonadati</taxon>
        <taxon>Bacteroidota</taxon>
        <taxon>Flavobacteriia</taxon>
        <taxon>Flavobacteriales</taxon>
        <taxon>Flavobacteriaceae</taxon>
        <taxon>Winogradskyella</taxon>
    </lineage>
</organism>
<protein>
    <recommendedName>
        <fullName evidence="1">DUF302 domain-containing protein</fullName>
    </recommendedName>
</protein>
<dbReference type="Gene3D" id="3.30.310.70">
    <property type="entry name" value="TT1751-like domain"/>
    <property type="match status" value="1"/>
</dbReference>
<dbReference type="Proteomes" id="UP000199492">
    <property type="component" value="Unassembled WGS sequence"/>
</dbReference>
<dbReference type="AlphaFoldDB" id="A0A1G8JBM7"/>
<dbReference type="STRING" id="262004.SAMN04489796_10939"/>
<dbReference type="InterPro" id="IPR035923">
    <property type="entry name" value="TT1751-like_sf"/>
</dbReference>